<dbReference type="OrthoDB" id="5690318at2"/>
<dbReference type="AlphaFoldDB" id="A0A365YZ80"/>
<comment type="caution">
    <text evidence="1">The sequence shown here is derived from an EMBL/GenBank/DDBJ whole genome shotgun (WGS) entry which is preliminary data.</text>
</comment>
<protein>
    <submittedName>
        <fullName evidence="1">Uncharacterized protein</fullName>
    </submittedName>
</protein>
<dbReference type="RefSeq" id="WP_133258688.1">
    <property type="nucleotide sequence ID" value="NZ_QEXL01000007.1"/>
</dbReference>
<proteinExistence type="predicted"/>
<sequence>MMADAGFSARRVDVTFTIASGGLGAGAGGADSVTLSGLRCQAHVVTAALPTGCSLSLRIAGMTPDLMNRLSLLAALPVGGDATKKPVAPNTVTLSAGDGDATCVVFTGMVADAYADFSAAPDVTFIVSATSLALLQVWPLPATSHAGTCDYADRLADIATGCGLGFRNGGFHHVATDYYNYGSARDQIERIRAATHARIVVDGNVLSVWPAADADVATGDAVVISAPTGMIGYPSYNQYGVTVDTLFNPALRLWTPVSLQADYVSGATGGAAGNISGATQDGWRMAANGMWLPYAISHELDTMLPGGMWRSSVQAVRATATA</sequence>
<dbReference type="InterPro" id="IPR054496">
    <property type="entry name" value="E217_GP41"/>
</dbReference>
<evidence type="ECO:0000313" key="1">
    <source>
        <dbReference type="EMBL" id="RBM07753.1"/>
    </source>
</evidence>
<dbReference type="Pfam" id="PF22759">
    <property type="entry name" value="E217_GP41"/>
    <property type="match status" value="1"/>
</dbReference>
<dbReference type="Proteomes" id="UP000252680">
    <property type="component" value="Unassembled WGS sequence"/>
</dbReference>
<dbReference type="EMBL" id="QEXL01000007">
    <property type="protein sequence ID" value="RBM07753.1"/>
    <property type="molecule type" value="Genomic_DNA"/>
</dbReference>
<organism evidence="1 2">
    <name type="scientific">Novacetimonas cocois</name>
    <dbReference type="NCBI Taxonomy" id="1747507"/>
    <lineage>
        <taxon>Bacteria</taxon>
        <taxon>Pseudomonadati</taxon>
        <taxon>Pseudomonadota</taxon>
        <taxon>Alphaproteobacteria</taxon>
        <taxon>Acetobacterales</taxon>
        <taxon>Acetobacteraceae</taxon>
        <taxon>Novacetimonas</taxon>
    </lineage>
</organism>
<name>A0A365YZ80_9PROT</name>
<reference evidence="1 2" key="1">
    <citation type="submission" date="2018-05" db="EMBL/GenBank/DDBJ databases">
        <title>Komagataeibacter cocois sp. nov., for a novel cellulose- producing strain isolated from coconut milk.</title>
        <authorList>
            <person name="Liu L."/>
            <person name="Wang Y."/>
            <person name="Liu S."/>
            <person name="Bi J."/>
            <person name="Chen H."/>
            <person name="Deng J."/>
            <person name="Zhang C."/>
            <person name="Hu Q."/>
            <person name="Li C."/>
        </authorList>
    </citation>
    <scope>NUCLEOTIDE SEQUENCE [LARGE SCALE GENOMIC DNA]</scope>
    <source>
        <strain evidence="1 2">WE7</strain>
    </source>
</reference>
<evidence type="ECO:0000313" key="2">
    <source>
        <dbReference type="Proteomes" id="UP000252680"/>
    </source>
</evidence>
<accession>A0A365YZ80</accession>
<gene>
    <name evidence="1" type="ORF">NJLHNGOC_06980</name>
</gene>
<keyword evidence="2" id="KW-1185">Reference proteome</keyword>